<keyword evidence="1" id="KW-0677">Repeat</keyword>
<dbReference type="InterPro" id="IPR027417">
    <property type="entry name" value="P-loop_NTPase"/>
</dbReference>
<evidence type="ECO:0000313" key="3">
    <source>
        <dbReference type="EMBL" id="RPA84009.1"/>
    </source>
</evidence>
<name>A0A3N4IDZ7_ASCIM</name>
<dbReference type="PANTHER" id="PTHR10039">
    <property type="entry name" value="AMELOGENIN"/>
    <property type="match status" value="1"/>
</dbReference>
<dbReference type="OrthoDB" id="7464126at2759"/>
<evidence type="ECO:0000259" key="2">
    <source>
        <dbReference type="Pfam" id="PF24883"/>
    </source>
</evidence>
<evidence type="ECO:0000313" key="4">
    <source>
        <dbReference type="Proteomes" id="UP000275078"/>
    </source>
</evidence>
<proteinExistence type="predicted"/>
<dbReference type="InterPro" id="IPR056884">
    <property type="entry name" value="NPHP3-like_N"/>
</dbReference>
<dbReference type="PANTHER" id="PTHR10039:SF16">
    <property type="entry name" value="GPI INOSITOL-DEACYLASE"/>
    <property type="match status" value="1"/>
</dbReference>
<evidence type="ECO:0000256" key="1">
    <source>
        <dbReference type="ARBA" id="ARBA00022737"/>
    </source>
</evidence>
<protein>
    <recommendedName>
        <fullName evidence="2">Nephrocystin 3-like N-terminal domain-containing protein</fullName>
    </recommendedName>
</protein>
<dbReference type="Pfam" id="PF24883">
    <property type="entry name" value="NPHP3_N"/>
    <property type="match status" value="1"/>
</dbReference>
<dbReference type="Gene3D" id="3.40.50.300">
    <property type="entry name" value="P-loop containing nucleotide triphosphate hydrolases"/>
    <property type="match status" value="1"/>
</dbReference>
<reference evidence="3 4" key="1">
    <citation type="journal article" date="2018" name="Nat. Ecol. Evol.">
        <title>Pezizomycetes genomes reveal the molecular basis of ectomycorrhizal truffle lifestyle.</title>
        <authorList>
            <person name="Murat C."/>
            <person name="Payen T."/>
            <person name="Noel B."/>
            <person name="Kuo A."/>
            <person name="Morin E."/>
            <person name="Chen J."/>
            <person name="Kohler A."/>
            <person name="Krizsan K."/>
            <person name="Balestrini R."/>
            <person name="Da Silva C."/>
            <person name="Montanini B."/>
            <person name="Hainaut M."/>
            <person name="Levati E."/>
            <person name="Barry K.W."/>
            <person name="Belfiori B."/>
            <person name="Cichocki N."/>
            <person name="Clum A."/>
            <person name="Dockter R.B."/>
            <person name="Fauchery L."/>
            <person name="Guy J."/>
            <person name="Iotti M."/>
            <person name="Le Tacon F."/>
            <person name="Lindquist E.A."/>
            <person name="Lipzen A."/>
            <person name="Malagnac F."/>
            <person name="Mello A."/>
            <person name="Molinier V."/>
            <person name="Miyauchi S."/>
            <person name="Poulain J."/>
            <person name="Riccioni C."/>
            <person name="Rubini A."/>
            <person name="Sitrit Y."/>
            <person name="Splivallo R."/>
            <person name="Traeger S."/>
            <person name="Wang M."/>
            <person name="Zifcakova L."/>
            <person name="Wipf D."/>
            <person name="Zambonelli A."/>
            <person name="Paolocci F."/>
            <person name="Nowrousian M."/>
            <person name="Ottonello S."/>
            <person name="Baldrian P."/>
            <person name="Spatafora J.W."/>
            <person name="Henrissat B."/>
            <person name="Nagy L.G."/>
            <person name="Aury J.M."/>
            <person name="Wincker P."/>
            <person name="Grigoriev I.V."/>
            <person name="Bonfante P."/>
            <person name="Martin F.M."/>
        </authorList>
    </citation>
    <scope>NUCLEOTIDE SEQUENCE [LARGE SCALE GENOMIC DNA]</scope>
    <source>
        <strain evidence="3 4">RN42</strain>
    </source>
</reference>
<gene>
    <name evidence="3" type="ORF">BJ508DRAFT_46738</name>
</gene>
<keyword evidence="4" id="KW-1185">Reference proteome</keyword>
<dbReference type="EMBL" id="ML119661">
    <property type="protein sequence ID" value="RPA84009.1"/>
    <property type="molecule type" value="Genomic_DNA"/>
</dbReference>
<feature type="domain" description="Nephrocystin 3-like N-terminal" evidence="2">
    <location>
        <begin position="202"/>
        <end position="366"/>
    </location>
</feature>
<organism evidence="3 4">
    <name type="scientific">Ascobolus immersus RN42</name>
    <dbReference type="NCBI Taxonomy" id="1160509"/>
    <lineage>
        <taxon>Eukaryota</taxon>
        <taxon>Fungi</taxon>
        <taxon>Dikarya</taxon>
        <taxon>Ascomycota</taxon>
        <taxon>Pezizomycotina</taxon>
        <taxon>Pezizomycetes</taxon>
        <taxon>Pezizales</taxon>
        <taxon>Ascobolaceae</taxon>
        <taxon>Ascobolus</taxon>
    </lineage>
</organism>
<accession>A0A3N4IDZ7</accession>
<dbReference type="SUPFAM" id="SSF52540">
    <property type="entry name" value="P-loop containing nucleoside triphosphate hydrolases"/>
    <property type="match status" value="1"/>
</dbReference>
<dbReference type="AlphaFoldDB" id="A0A3N4IDZ7"/>
<dbReference type="Proteomes" id="UP000275078">
    <property type="component" value="Unassembled WGS sequence"/>
</dbReference>
<sequence length="485" mass="55452">MQAYLNHLETVEILTATLNRIGMSMAEADYLAGLVYKSVLVQHKSQSASVSERWNENLSNALSDYYVSIIVFTAKARTYFTPANLLRTTKRKLKSYSVQFDQYVKETEHKEMMLKDMAGMASMGRIKEIHNRTAKIDSATMAIDKRTTAMDNKLDKMFSILNDLKNGNVEKVSKNEALVWLGAVISPVSQTSGSKLAKWHPGSCDWFLKDKRFELWKLGNRETHLWVIGIPGAGKSVLTRAIVEHLEESEETLILHFFFRYDDTSRKRPVDMIASLIAQLLNNENLVAKEESALMPVLKVEVQKAEIFAESHAKKEERSFQKLCGIFFEMVQKLEARSRVLIVVDAVDECDDKDQITEFVEMVAAETKRFEKTFEAFEFECLPSRLGILLTARPDTSPKISGFAFITTIKMDVDSEIRRYVEHEVAHSARFQPHQKELIITRVLENSNGMFRYAALALRELLVEISPEKLEDRLDNMPKGLFEIN</sequence>